<dbReference type="RefSeq" id="WP_204697429.1">
    <property type="nucleotide sequence ID" value="NZ_JAFBEC010000005.1"/>
</dbReference>
<keyword evidence="4" id="KW-1185">Reference proteome</keyword>
<dbReference type="Proteomes" id="UP000741863">
    <property type="component" value="Unassembled WGS sequence"/>
</dbReference>
<keyword evidence="1" id="KW-0472">Membrane</keyword>
<accession>A0ABS2PDA8</accession>
<keyword evidence="1" id="KW-1133">Transmembrane helix</keyword>
<gene>
    <name evidence="3" type="ORF">JOD17_002040</name>
</gene>
<organism evidence="3 4">
    <name type="scientific">Geomicrobium sediminis</name>
    <dbReference type="NCBI Taxonomy" id="1347788"/>
    <lineage>
        <taxon>Bacteria</taxon>
        <taxon>Bacillati</taxon>
        <taxon>Bacillota</taxon>
        <taxon>Bacilli</taxon>
        <taxon>Bacillales</taxon>
        <taxon>Geomicrobium</taxon>
    </lineage>
</organism>
<sequence length="255" mass="28139">MNLRTILFSGVGLLTIGIIGNIALFLFGTSPFHSTWEEHYETYDSSLVDHVKIDADVASISIHSHEQDDILVGYEGSIMNIQQTEYDLSTQLEENTLHITHKHKPSVQLFGFFNADYDIDVFLPDVLFESITITSSVADIQLDNVQAEYWSIATEVGNVHASMITNTIDAKSEVGNFEFHLPDLNDDLSIQTEVGNVNVTFTELSGAIQPSISTTIGLTQINDLEDVTSESHAPHLNLRSEVGNISVSVDNNNVN</sequence>
<feature type="transmembrane region" description="Helical" evidence="1">
    <location>
        <begin position="6"/>
        <end position="27"/>
    </location>
</feature>
<evidence type="ECO:0000256" key="1">
    <source>
        <dbReference type="SAM" id="Phobius"/>
    </source>
</evidence>
<evidence type="ECO:0000313" key="3">
    <source>
        <dbReference type="EMBL" id="MBM7632946.1"/>
    </source>
</evidence>
<proteinExistence type="predicted"/>
<feature type="domain" description="DUF4097" evidence="2">
    <location>
        <begin position="120"/>
        <end position="255"/>
    </location>
</feature>
<comment type="caution">
    <text evidence="3">The sequence shown here is derived from an EMBL/GenBank/DDBJ whole genome shotgun (WGS) entry which is preliminary data.</text>
</comment>
<evidence type="ECO:0000259" key="2">
    <source>
        <dbReference type="Pfam" id="PF13349"/>
    </source>
</evidence>
<dbReference type="EMBL" id="JAFBEC010000005">
    <property type="protein sequence ID" value="MBM7632946.1"/>
    <property type="molecule type" value="Genomic_DNA"/>
</dbReference>
<name>A0ABS2PDA8_9BACL</name>
<keyword evidence="1" id="KW-0812">Transmembrane</keyword>
<dbReference type="InterPro" id="IPR025164">
    <property type="entry name" value="Toastrack_DUF4097"/>
</dbReference>
<evidence type="ECO:0000313" key="4">
    <source>
        <dbReference type="Proteomes" id="UP000741863"/>
    </source>
</evidence>
<protein>
    <submittedName>
        <fullName evidence="3">DUF4097 and DUF4098 domain-containing protein YvlB</fullName>
    </submittedName>
</protein>
<dbReference type="Pfam" id="PF13349">
    <property type="entry name" value="DUF4097"/>
    <property type="match status" value="1"/>
</dbReference>
<reference evidence="3 4" key="1">
    <citation type="submission" date="2021-01" db="EMBL/GenBank/DDBJ databases">
        <title>Genomic Encyclopedia of Type Strains, Phase IV (KMG-IV): sequencing the most valuable type-strain genomes for metagenomic binning, comparative biology and taxonomic classification.</title>
        <authorList>
            <person name="Goeker M."/>
        </authorList>
    </citation>
    <scope>NUCLEOTIDE SEQUENCE [LARGE SCALE GENOMIC DNA]</scope>
    <source>
        <strain evidence="3 4">DSM 25540</strain>
    </source>
</reference>